<dbReference type="Gene3D" id="3.20.20.370">
    <property type="entry name" value="Glycoside hydrolase/deacetylase"/>
    <property type="match status" value="1"/>
</dbReference>
<dbReference type="InterPro" id="IPR002509">
    <property type="entry name" value="NODB_dom"/>
</dbReference>
<protein>
    <submittedName>
        <fullName evidence="3">Polysaccharide deacetylase family protein</fullName>
        <ecNumber evidence="3">3.-.-.-</ecNumber>
    </submittedName>
</protein>
<sequence length="269" mass="30298">MIPFLLAMGLIAFILSRRYAWWRASVDYRHPRILMYHMVCEAQPGAKFNKLRVPPANFEQQLAWLKEQGWHFASMSDLGNAVKLPSKTVILTFDDGYEDNLLNADPVLERYDAKATIYVVEDRFNRDWSTSKKAHHDSGELMRESKLSDVQLEQMLASGRWELGGHTRTHANLANLNSAQRNIEISDARQSLAARFSVPVDSFAYPFGIYGPEDVAAARSAGFTTAVTTREGISLDVATQAMELPRIKVSGKDSMLAFRLRMRTGLRGA</sequence>
<dbReference type="Pfam" id="PF01522">
    <property type="entry name" value="Polysacc_deac_1"/>
    <property type="match status" value="1"/>
</dbReference>
<dbReference type="CDD" id="cd10918">
    <property type="entry name" value="CE4_NodB_like_5s_6s"/>
    <property type="match status" value="1"/>
</dbReference>
<evidence type="ECO:0000313" key="4">
    <source>
        <dbReference type="Proteomes" id="UP001626537"/>
    </source>
</evidence>
<keyword evidence="4" id="KW-1185">Reference proteome</keyword>
<dbReference type="InterPro" id="IPR051398">
    <property type="entry name" value="Polysacch_Deacetylase"/>
</dbReference>
<accession>A0ABZ0I248</accession>
<keyword evidence="3" id="KW-0378">Hydrolase</keyword>
<keyword evidence="1" id="KW-0732">Signal</keyword>
<dbReference type="InterPro" id="IPR011330">
    <property type="entry name" value="Glyco_hydro/deAcase_b/a-brl"/>
</dbReference>
<dbReference type="PROSITE" id="PS51677">
    <property type="entry name" value="NODB"/>
    <property type="match status" value="1"/>
</dbReference>
<dbReference type="EMBL" id="CP136864">
    <property type="protein sequence ID" value="WOJ92704.1"/>
    <property type="molecule type" value="Genomic_DNA"/>
</dbReference>
<evidence type="ECO:0000256" key="1">
    <source>
        <dbReference type="ARBA" id="ARBA00022729"/>
    </source>
</evidence>
<dbReference type="EC" id="3.-.-.-" evidence="3"/>
<dbReference type="PANTHER" id="PTHR34216:SF7">
    <property type="entry name" value="POLY-BETA-1,6-N-ACETYL-D-GLUCOSAMINE N-DEACETYLASE"/>
    <property type="match status" value="1"/>
</dbReference>
<feature type="domain" description="NodB homology" evidence="2">
    <location>
        <begin position="87"/>
        <end position="269"/>
    </location>
</feature>
<reference evidence="3 4" key="1">
    <citation type="submission" date="2023-10" db="EMBL/GenBank/DDBJ databases">
        <title>Two novel species belonging to the OM43/NOR5 clade.</title>
        <authorList>
            <person name="Park M."/>
        </authorList>
    </citation>
    <scope>NUCLEOTIDE SEQUENCE [LARGE SCALE GENOMIC DNA]</scope>
    <source>
        <strain evidence="3 4">IMCC43200</strain>
    </source>
</reference>
<dbReference type="SUPFAM" id="SSF88713">
    <property type="entry name" value="Glycoside hydrolase/deacetylase"/>
    <property type="match status" value="1"/>
</dbReference>
<dbReference type="Proteomes" id="UP001626537">
    <property type="component" value="Chromosome"/>
</dbReference>
<gene>
    <name evidence="3" type="ORF">R0135_13040</name>
</gene>
<dbReference type="PANTHER" id="PTHR34216">
    <property type="match status" value="1"/>
</dbReference>
<organism evidence="3 4">
    <name type="scientific">Congregibacter variabilis</name>
    <dbReference type="NCBI Taxonomy" id="3081200"/>
    <lineage>
        <taxon>Bacteria</taxon>
        <taxon>Pseudomonadati</taxon>
        <taxon>Pseudomonadota</taxon>
        <taxon>Gammaproteobacteria</taxon>
        <taxon>Cellvibrionales</taxon>
        <taxon>Halieaceae</taxon>
        <taxon>Congregibacter</taxon>
    </lineage>
</organism>
<proteinExistence type="predicted"/>
<evidence type="ECO:0000259" key="2">
    <source>
        <dbReference type="PROSITE" id="PS51677"/>
    </source>
</evidence>
<dbReference type="RefSeq" id="WP_407347303.1">
    <property type="nucleotide sequence ID" value="NZ_CP136864.1"/>
</dbReference>
<name>A0ABZ0I248_9GAMM</name>
<dbReference type="GO" id="GO:0016787">
    <property type="term" value="F:hydrolase activity"/>
    <property type="evidence" value="ECO:0007669"/>
    <property type="project" value="UniProtKB-KW"/>
</dbReference>
<evidence type="ECO:0000313" key="3">
    <source>
        <dbReference type="EMBL" id="WOJ92704.1"/>
    </source>
</evidence>